<name>A0AC35FNH8_9BILA</name>
<sequence>MSKITNGLLRKFNKKKDLVNASAVQNETNNKSDISPKVQSSTVQDETNNKSDISPKVQSNNRVSISFENHMVTCLNDVFKIPNAQLLFIQFMESVDRLNLVKFYLHVESFKASFLSKSILDTELLNVIKTDACNIFSQYVCADATMNLNLSEALRKRVIEALRKRVIESVCQKDGSITANCFDEAQNYVWNQLENRYYKEFLASVFYSKYLLEIYTNGDLNINDILKTHSLLCTFLEFLEDIDDNYGQNLLEFIICIRDSEQAKGADAQTLVDDAIVIYDKYFSMQATNSLNFDDTIRIEIESKICTDSGIPEPNAYEKPYNLACASLQENYIPNFLKSSPFQKLIHGLSVSIETQYDTHNTVAQYVSTIQRSPSTQLPPSSPSWIAGLRSSRNRTQSFDRMQSTPRSVCRLRSSKNRTQSFDRIQSTPRSVCSNISDDGPEETESQCSTNSLTFMTPNIRSKKTHGSLARVDELGRYTPLFNKDVCGPEELPGRGRLRSAIDRYLNNSADKQCL</sequence>
<evidence type="ECO:0000313" key="2">
    <source>
        <dbReference type="WBParaSite" id="PS1159_v2.g1938.t2"/>
    </source>
</evidence>
<organism evidence="1 2">
    <name type="scientific">Panagrolaimus sp. PS1159</name>
    <dbReference type="NCBI Taxonomy" id="55785"/>
    <lineage>
        <taxon>Eukaryota</taxon>
        <taxon>Metazoa</taxon>
        <taxon>Ecdysozoa</taxon>
        <taxon>Nematoda</taxon>
        <taxon>Chromadorea</taxon>
        <taxon>Rhabditida</taxon>
        <taxon>Tylenchina</taxon>
        <taxon>Panagrolaimomorpha</taxon>
        <taxon>Panagrolaimoidea</taxon>
        <taxon>Panagrolaimidae</taxon>
        <taxon>Panagrolaimus</taxon>
    </lineage>
</organism>
<reference evidence="2" key="1">
    <citation type="submission" date="2022-11" db="UniProtKB">
        <authorList>
            <consortium name="WormBaseParasite"/>
        </authorList>
    </citation>
    <scope>IDENTIFICATION</scope>
</reference>
<protein>
    <submittedName>
        <fullName evidence="2">RGS domain-containing protein</fullName>
    </submittedName>
</protein>
<dbReference type="WBParaSite" id="PS1159_v2.g1938.t2">
    <property type="protein sequence ID" value="PS1159_v2.g1938.t2"/>
    <property type="gene ID" value="PS1159_v2.g1938"/>
</dbReference>
<accession>A0AC35FNH8</accession>
<proteinExistence type="predicted"/>
<dbReference type="Proteomes" id="UP000887580">
    <property type="component" value="Unplaced"/>
</dbReference>
<evidence type="ECO:0000313" key="1">
    <source>
        <dbReference type="Proteomes" id="UP000887580"/>
    </source>
</evidence>